<evidence type="ECO:0000313" key="4">
    <source>
        <dbReference type="EMBL" id="KAH3894570.1"/>
    </source>
</evidence>
<keyword evidence="1" id="KW-0863">Zinc-finger</keyword>
<name>A0A9D4S8K6_DREPO</name>
<dbReference type="Pfam" id="PF02992">
    <property type="entry name" value="Transposase_21"/>
    <property type="match status" value="1"/>
</dbReference>
<evidence type="ECO:0000259" key="3">
    <source>
        <dbReference type="PROSITE" id="PS50157"/>
    </source>
</evidence>
<comment type="caution">
    <text evidence="4">The sequence shown here is derived from an EMBL/GenBank/DDBJ whole genome shotgun (WGS) entry which is preliminary data.</text>
</comment>
<keyword evidence="5" id="KW-1185">Reference proteome</keyword>
<dbReference type="EMBL" id="JAIWYP010000001">
    <property type="protein sequence ID" value="KAH3894570.1"/>
    <property type="molecule type" value="Genomic_DNA"/>
</dbReference>
<proteinExistence type="predicted"/>
<evidence type="ECO:0000256" key="1">
    <source>
        <dbReference type="PROSITE-ProRule" id="PRU00042"/>
    </source>
</evidence>
<keyword evidence="1" id="KW-0862">Zinc</keyword>
<organism evidence="4 5">
    <name type="scientific">Dreissena polymorpha</name>
    <name type="common">Zebra mussel</name>
    <name type="synonym">Mytilus polymorpha</name>
    <dbReference type="NCBI Taxonomy" id="45954"/>
    <lineage>
        <taxon>Eukaryota</taxon>
        <taxon>Metazoa</taxon>
        <taxon>Spiralia</taxon>
        <taxon>Lophotrochozoa</taxon>
        <taxon>Mollusca</taxon>
        <taxon>Bivalvia</taxon>
        <taxon>Autobranchia</taxon>
        <taxon>Heteroconchia</taxon>
        <taxon>Euheterodonta</taxon>
        <taxon>Imparidentia</taxon>
        <taxon>Neoheterodontei</taxon>
        <taxon>Myida</taxon>
        <taxon>Dreissenoidea</taxon>
        <taxon>Dreissenidae</taxon>
        <taxon>Dreissena</taxon>
    </lineage>
</organism>
<dbReference type="AlphaFoldDB" id="A0A9D4S8K6"/>
<dbReference type="GO" id="GO:0008270">
    <property type="term" value="F:zinc ion binding"/>
    <property type="evidence" value="ECO:0007669"/>
    <property type="project" value="UniProtKB-KW"/>
</dbReference>
<dbReference type="InterPro" id="IPR013087">
    <property type="entry name" value="Znf_C2H2_type"/>
</dbReference>
<dbReference type="InterPro" id="IPR004242">
    <property type="entry name" value="Transposase_21"/>
</dbReference>
<keyword evidence="2" id="KW-0812">Transmembrane</keyword>
<accession>A0A9D4S8K6</accession>
<feature type="transmembrane region" description="Helical" evidence="2">
    <location>
        <begin position="7"/>
        <end position="31"/>
    </location>
</feature>
<dbReference type="Gene3D" id="3.30.160.60">
    <property type="entry name" value="Classic Zinc Finger"/>
    <property type="match status" value="1"/>
</dbReference>
<keyword evidence="2" id="KW-0472">Membrane</keyword>
<reference evidence="4" key="2">
    <citation type="submission" date="2020-11" db="EMBL/GenBank/DDBJ databases">
        <authorList>
            <person name="McCartney M.A."/>
            <person name="Auch B."/>
            <person name="Kono T."/>
            <person name="Mallez S."/>
            <person name="Becker A."/>
            <person name="Gohl D.M."/>
            <person name="Silverstein K.A.T."/>
            <person name="Koren S."/>
            <person name="Bechman K.B."/>
            <person name="Herman A."/>
            <person name="Abrahante J.E."/>
            <person name="Garbe J."/>
        </authorList>
    </citation>
    <scope>NUCLEOTIDE SEQUENCE</scope>
    <source>
        <strain evidence="4">Duluth1</strain>
        <tissue evidence="4">Whole animal</tissue>
    </source>
</reference>
<reference evidence="4" key="1">
    <citation type="journal article" date="2019" name="bioRxiv">
        <title>The Genome of the Zebra Mussel, Dreissena polymorpha: A Resource for Invasive Species Research.</title>
        <authorList>
            <person name="McCartney M.A."/>
            <person name="Auch B."/>
            <person name="Kono T."/>
            <person name="Mallez S."/>
            <person name="Zhang Y."/>
            <person name="Obille A."/>
            <person name="Becker A."/>
            <person name="Abrahante J.E."/>
            <person name="Garbe J."/>
            <person name="Badalamenti J.P."/>
            <person name="Herman A."/>
            <person name="Mangelson H."/>
            <person name="Liachko I."/>
            <person name="Sullivan S."/>
            <person name="Sone E.D."/>
            <person name="Koren S."/>
            <person name="Silverstein K.A.T."/>
            <person name="Beckman K.B."/>
            <person name="Gohl D.M."/>
        </authorList>
    </citation>
    <scope>NUCLEOTIDE SEQUENCE</scope>
    <source>
        <strain evidence="4">Duluth1</strain>
        <tissue evidence="4">Whole animal</tissue>
    </source>
</reference>
<protein>
    <recommendedName>
        <fullName evidence="3">C2H2-type domain-containing protein</fullName>
    </recommendedName>
</protein>
<dbReference type="Proteomes" id="UP000828390">
    <property type="component" value="Unassembled WGS sequence"/>
</dbReference>
<dbReference type="PROSITE" id="PS00028">
    <property type="entry name" value="ZINC_FINGER_C2H2_1"/>
    <property type="match status" value="1"/>
</dbReference>
<keyword evidence="2" id="KW-1133">Transmembrane helix</keyword>
<dbReference type="PANTHER" id="PTHR46579">
    <property type="entry name" value="F5/8 TYPE C DOMAIN-CONTAINING PROTEIN-RELATED"/>
    <property type="match status" value="1"/>
</dbReference>
<dbReference type="PANTHER" id="PTHR46579:SF1">
    <property type="entry name" value="F5_8 TYPE C DOMAIN-CONTAINING PROTEIN"/>
    <property type="match status" value="1"/>
</dbReference>
<evidence type="ECO:0000256" key="2">
    <source>
        <dbReference type="SAM" id="Phobius"/>
    </source>
</evidence>
<keyword evidence="1" id="KW-0479">Metal-binding</keyword>
<evidence type="ECO:0000313" key="5">
    <source>
        <dbReference type="Proteomes" id="UP000828390"/>
    </source>
</evidence>
<dbReference type="PROSITE" id="PS50157">
    <property type="entry name" value="ZINC_FINGER_C2H2_2"/>
    <property type="match status" value="1"/>
</dbReference>
<sequence length="827" mass="93329">MNLNIHELFSLCIIIFCSEVFVTFQMASILMPDQNGTKTGHPWACTICGQILSRKQRLQTHMERKHPEIINDFDGQVRGPYKRYEVDETAPVPKRTRMRHNSEPQFEHSRLEEDCHAEQDCSDGYGAADTMNNQDTTASSHCDRDKYMAVLSYVNKMKLSATASENLIRLLKLLVNDKDFENISATHIRSVFTDVQPVTIDYCGKCGGAFSSDVCVCQTEGCNELRYIGPLNKQHQKRRKCYFSFVPIAQQLEEILKRDRVLQKLGDSLTLTMNTDGVPLYNSSSVSLWPVLFIINNLPPTERFLPQNLLIWGLWQGCGKPCFKTYLKPLVEELNVLFTDGIQVNDVSVKITLTCCTMDLQAKAQVMEMVQHNGEYGCVTCEDPGRMYKQGKGHCRGFPLNDSPLALRSPDTVLSNAEEAMNTNVSVKGIKSVSVLFGIQYLDPIVACVPDYMHGVLLGTTKKLLSLWLNKASAKEAYYLGNDVKEIDRRLLQMKPVDSITRLPRRLEGNMSHWKASEFQHWLLFYSVPCVNGLLKKEYMDNLGFLVDGIYLLLGDAITEDDLLRAEMSLAKFQLSFETLYGPQNCGLNVHNIGCHLAQYVQHHGPLWAWSCFGFEDLNGFLIKSSHGTGDVSTQLLSTLFARKQLCREVENIQSAELKQFTMDMLTTGRRIKSLTQCSNCQIAGKLHEVNDDITSRHVMEVLNLSIKPALCCASRIRLPSGQVITSRSYKKQQKRVCYAILTTKGELSIVNQYLYESHTDSCLANINRLEIVGFVSPHVRHLLQVKESSVQELIPVNDIMEQVLLLDGNAETVCVSRLPNLHGMCG</sequence>
<feature type="domain" description="C2H2-type" evidence="3">
    <location>
        <begin position="43"/>
        <end position="66"/>
    </location>
</feature>
<gene>
    <name evidence="4" type="ORF">DPMN_018728</name>
</gene>